<dbReference type="Gene3D" id="1.20.1640.10">
    <property type="entry name" value="Multidrug efflux transporter AcrB transmembrane domain"/>
    <property type="match status" value="2"/>
</dbReference>
<dbReference type="KEGG" id="dalk:DSCA_26010"/>
<feature type="transmembrane region" description="Helical" evidence="1">
    <location>
        <begin position="421"/>
        <end position="441"/>
    </location>
</feature>
<reference evidence="3 4" key="1">
    <citation type="submission" date="2019-11" db="EMBL/GenBank/DDBJ databases">
        <title>Comparative genomics of hydrocarbon-degrading Desulfosarcina strains.</title>
        <authorList>
            <person name="Watanabe M."/>
            <person name="Kojima H."/>
            <person name="Fukui M."/>
        </authorList>
    </citation>
    <scope>NUCLEOTIDE SEQUENCE [LARGE SCALE GENOMIC DNA]</scope>
    <source>
        <strain evidence="3 4">PL12</strain>
    </source>
</reference>
<dbReference type="InterPro" id="IPR029063">
    <property type="entry name" value="SAM-dependent_MTases_sf"/>
</dbReference>
<keyword evidence="1" id="KW-1133">Transmembrane helix</keyword>
<feature type="transmembrane region" description="Helical" evidence="1">
    <location>
        <begin position="351"/>
        <end position="372"/>
    </location>
</feature>
<keyword evidence="4" id="KW-1185">Reference proteome</keyword>
<dbReference type="SUPFAM" id="SSF82866">
    <property type="entry name" value="Multidrug efflux transporter AcrB transmembrane domain"/>
    <property type="match status" value="2"/>
</dbReference>
<sequence length="922" mass="98616">MRPNVSINPFALAAVTIIAATLLLVAVGRMTIVTDMTGAAPGNGPVAADGHHRSPALPIVDPIRIDIGATGGDGARLLAAAEWVETRLQQNDLFPRARNQPMPKRLADLSDQVIPHLPVLFTAGELQVQVAPLLTDRAIRQAMTRFRTDAPGQASSMAMDPLGLHRMVLARLAAMSQEPGAAIHRGRLFSADRRHVLILAIPIGSGTDATVARALTRFFHDLDRDLEKKFGREITLTAAGTFRTTLDNASMVKGDVQRIILWSATGIVVLLAACIRPLAGMLSLMPPLAGMISAFFIFSLTHDSISILVLGFGGLIVSISVNHGIAIMGLADDDAINGARHAAREIRAVGLPAVLAAVGAFGALAFSGIAVFEELGRFAAMGIGFSFLFAQTVFPLLLTTGRHGPTPAGRRLAGFTDRLTSAGWSGLALALLAAAVLAVFIRPPVATDRKAPQPASRETNTAEVRDNRFSDTVVMTEAADLAALQAKNDRLLELLETETHAGGILKALTPSLFFPGHRRSAENADAWSRFWTAERVQLLSSVLERQGAALGFADGEFDPFLKMITTPSSRPPAIPPDLQALLGISRDEIGGRWVQTTRITPREHFDRRRFNDRMSAISTVADPARRFPAMGKRPFQKTAAMLLILGAGLILLLVLFLADAGLSFTALLPPAFAVVCTAGTLGMTGRPPDIPATVLLSVFIAGPGAGYGLFLIRGCQRYQRFDHPHFSAVRTAMIMGAAATLVVVWVLPAADHHLFEKAGWIACCTIGYSLAGALLILPPLLKRRFEATPTDTGGIRRRYRNMAPCPRLMAGSGRRLGPLIGELSARLPAETDAANILDVGCGYGAPACWMADRYPYAIIHGIDPDPERVRAAALALGPRGRIIRGSAPDLPPMDVLVNLATMLDVSHHLQDWELEKNPGTHP</sequence>
<feature type="transmembrane region" description="Helical" evidence="1">
    <location>
        <begin position="639"/>
        <end position="658"/>
    </location>
</feature>
<evidence type="ECO:0000259" key="2">
    <source>
        <dbReference type="Pfam" id="PF13649"/>
    </source>
</evidence>
<dbReference type="Pfam" id="PF13649">
    <property type="entry name" value="Methyltransf_25"/>
    <property type="match status" value="1"/>
</dbReference>
<feature type="domain" description="Methyltransferase" evidence="2">
    <location>
        <begin position="836"/>
        <end position="914"/>
    </location>
</feature>
<dbReference type="AlphaFoldDB" id="A0A5K7YP28"/>
<proteinExistence type="predicted"/>
<dbReference type="SUPFAM" id="SSF53335">
    <property type="entry name" value="S-adenosyl-L-methionine-dependent methyltransferases"/>
    <property type="match status" value="1"/>
</dbReference>
<accession>A0A5K7YP28</accession>
<evidence type="ECO:0000313" key="4">
    <source>
        <dbReference type="Proteomes" id="UP000427906"/>
    </source>
</evidence>
<keyword evidence="1" id="KW-0472">Membrane</keyword>
<dbReference type="Gene3D" id="3.40.50.150">
    <property type="entry name" value="Vaccinia Virus protein VP39"/>
    <property type="match status" value="1"/>
</dbReference>
<feature type="transmembrane region" description="Helical" evidence="1">
    <location>
        <begin position="307"/>
        <end position="331"/>
    </location>
</feature>
<feature type="transmembrane region" description="Helical" evidence="1">
    <location>
        <begin position="259"/>
        <end position="278"/>
    </location>
</feature>
<feature type="transmembrane region" description="Helical" evidence="1">
    <location>
        <begin position="759"/>
        <end position="777"/>
    </location>
</feature>
<feature type="transmembrane region" description="Helical" evidence="1">
    <location>
        <begin position="690"/>
        <end position="712"/>
    </location>
</feature>
<dbReference type="EMBL" id="AP021874">
    <property type="protein sequence ID" value="BBO68671.1"/>
    <property type="molecule type" value="Genomic_DNA"/>
</dbReference>
<name>A0A5K7YP28_9BACT</name>
<feature type="transmembrane region" description="Helical" evidence="1">
    <location>
        <begin position="379"/>
        <end position="401"/>
    </location>
</feature>
<evidence type="ECO:0000313" key="3">
    <source>
        <dbReference type="EMBL" id="BBO68671.1"/>
    </source>
</evidence>
<gene>
    <name evidence="3" type="ORF">DSCA_26010</name>
</gene>
<dbReference type="Proteomes" id="UP000427906">
    <property type="component" value="Chromosome"/>
</dbReference>
<dbReference type="CDD" id="cd02440">
    <property type="entry name" value="AdoMet_MTases"/>
    <property type="match status" value="1"/>
</dbReference>
<feature type="transmembrane region" description="Helical" evidence="1">
    <location>
        <begin position="6"/>
        <end position="27"/>
    </location>
</feature>
<evidence type="ECO:0000256" key="1">
    <source>
        <dbReference type="SAM" id="Phobius"/>
    </source>
</evidence>
<dbReference type="InterPro" id="IPR041698">
    <property type="entry name" value="Methyltransf_25"/>
</dbReference>
<protein>
    <recommendedName>
        <fullName evidence="2">Methyltransferase domain-containing protein</fullName>
    </recommendedName>
</protein>
<keyword evidence="1" id="KW-0812">Transmembrane</keyword>
<feature type="transmembrane region" description="Helical" evidence="1">
    <location>
        <begin position="724"/>
        <end position="747"/>
    </location>
</feature>
<organism evidence="3 4">
    <name type="scientific">Desulfosarcina alkanivorans</name>
    <dbReference type="NCBI Taxonomy" id="571177"/>
    <lineage>
        <taxon>Bacteria</taxon>
        <taxon>Pseudomonadati</taxon>
        <taxon>Thermodesulfobacteriota</taxon>
        <taxon>Desulfobacteria</taxon>
        <taxon>Desulfobacterales</taxon>
        <taxon>Desulfosarcinaceae</taxon>
        <taxon>Desulfosarcina</taxon>
    </lineage>
</organism>